<protein>
    <submittedName>
        <fullName evidence="1">Uncharacterized protein</fullName>
    </submittedName>
</protein>
<dbReference type="EMBL" id="LAZR01061773">
    <property type="protein sequence ID" value="KKK62897.1"/>
    <property type="molecule type" value="Genomic_DNA"/>
</dbReference>
<proteinExistence type="predicted"/>
<evidence type="ECO:0000313" key="1">
    <source>
        <dbReference type="EMBL" id="KKK62897.1"/>
    </source>
</evidence>
<organism evidence="1">
    <name type="scientific">marine sediment metagenome</name>
    <dbReference type="NCBI Taxonomy" id="412755"/>
    <lineage>
        <taxon>unclassified sequences</taxon>
        <taxon>metagenomes</taxon>
        <taxon>ecological metagenomes</taxon>
    </lineage>
</organism>
<comment type="caution">
    <text evidence="1">The sequence shown here is derived from an EMBL/GenBank/DDBJ whole genome shotgun (WGS) entry which is preliminary data.</text>
</comment>
<gene>
    <name evidence="1" type="ORF">LCGC14_2999760</name>
</gene>
<sequence>MIFTENKPIDEILESVGKRTYSCWPVT</sequence>
<name>A0A0F8X1F5_9ZZZZ</name>
<accession>A0A0F8X1F5</accession>
<dbReference type="AlphaFoldDB" id="A0A0F8X1F5"/>
<reference evidence="1" key="1">
    <citation type="journal article" date="2015" name="Nature">
        <title>Complex archaea that bridge the gap between prokaryotes and eukaryotes.</title>
        <authorList>
            <person name="Spang A."/>
            <person name="Saw J.H."/>
            <person name="Jorgensen S.L."/>
            <person name="Zaremba-Niedzwiedzka K."/>
            <person name="Martijn J."/>
            <person name="Lind A.E."/>
            <person name="van Eijk R."/>
            <person name="Schleper C."/>
            <person name="Guy L."/>
            <person name="Ettema T.J."/>
        </authorList>
    </citation>
    <scope>NUCLEOTIDE SEQUENCE</scope>
</reference>
<feature type="non-terminal residue" evidence="1">
    <location>
        <position position="27"/>
    </location>
</feature>